<proteinExistence type="predicted"/>
<protein>
    <submittedName>
        <fullName evidence="1">Uncharacterized protein</fullName>
    </submittedName>
</protein>
<accession>A0A9Y1BSQ1</accession>
<sequence>MLIALFKLEDIGPALTQMVSSEETQFEGEIIDKFEFSGAMTYSLVFQGVVDLEEICSELYGPFPFAFSEGFVQYAFSFLVDDPTMQDKRMKKKTIGLLLCLVPEIVSKIDDFREEFAKLLIYKFHNIKSIDQVDEKLLTSIVNEYEGIVKELLSVSQANLLAQELKELISKGLFKTKVKKIALVYSKKEVEKIKNSFASFLLTLPFSFVKFENEIGIIKTKTFQFSIIPLEELDSDIANEQEVLLLMLDIMKEKYTSLKDSLIKKKNLKKIGVLIRYYVDIEKLSEEYGEFFNNLQDILENVAFFSSSYSTTKEFKTKLLESFFWGLIP</sequence>
<dbReference type="Proteomes" id="UP001200513">
    <property type="component" value="Chromosome"/>
</dbReference>
<name>A0A9Y1BSQ1_9ARCH</name>
<gene>
    <name evidence="1" type="ORF">K9W46_05145</name>
</gene>
<organism evidence="1">
    <name type="scientific">Candidatus Heimdallarchaeum endolithica</name>
    <dbReference type="NCBI Taxonomy" id="2876572"/>
    <lineage>
        <taxon>Archaea</taxon>
        <taxon>Promethearchaeati</taxon>
        <taxon>Candidatus Heimdallarchaeota</taxon>
        <taxon>Candidatus Heimdallarchaeia (ex Rinke et al. 2021) (nom. nud.)</taxon>
        <taxon>Candidatus Heimdallarchaeales</taxon>
        <taxon>Candidatus Heimdallarchaeaceae</taxon>
        <taxon>Candidatus Heimdallarchaeum</taxon>
    </lineage>
</organism>
<evidence type="ECO:0000313" key="1">
    <source>
        <dbReference type="EMBL" id="UJG44566.1"/>
    </source>
</evidence>
<dbReference type="EMBL" id="CP084167">
    <property type="protein sequence ID" value="UJG44566.1"/>
    <property type="molecule type" value="Genomic_DNA"/>
</dbReference>
<reference evidence="1" key="1">
    <citation type="journal article" date="2022" name="Nat. Microbiol.">
        <title>Unique mobile elements and scalable gene flow at the prokaryote-eukaryote boundary revealed by circularized Asgard archaea genomes.</title>
        <authorList>
            <person name="Wu F."/>
            <person name="Speth D.R."/>
            <person name="Philosof A."/>
            <person name="Cremiere A."/>
            <person name="Narayanan A."/>
            <person name="Barco R.A."/>
            <person name="Connon S.A."/>
            <person name="Amend J.P."/>
            <person name="Antoshechkin I.A."/>
            <person name="Orphan V.J."/>
        </authorList>
    </citation>
    <scope>NUCLEOTIDE SEQUENCE</scope>
    <source>
        <strain evidence="1">PR6</strain>
    </source>
</reference>
<dbReference type="AlphaFoldDB" id="A0A9Y1BSQ1"/>